<dbReference type="EMBL" id="FJ362354">
    <property type="protein sequence ID" value="ACI49002.1"/>
    <property type="molecule type" value="Genomic_DNA"/>
</dbReference>
<sequence>MSQIGVLEQNMHVVQEEIVMEEETDMEDQYSQFQPFSMATLADKMDSVQISGNILHDDSPTFAIPEFDIQEYLFGDSEDLATIRNNNQAVVNKYVSENSIPSNNNHLNLSTIPTGWILGLQKEEDNEQEPDHQISPTFANTCPEFSFDMGPLECSSTSSFSYEEGFTDGDGGFGSDQIYY</sequence>
<proteinExistence type="predicted"/>
<organism evidence="1">
    <name type="scientific">Caenorhabditis brenneri</name>
    <name type="common">Nematode worm</name>
    <dbReference type="NCBI Taxonomy" id="135651"/>
    <lineage>
        <taxon>Eukaryota</taxon>
        <taxon>Metazoa</taxon>
        <taxon>Ecdysozoa</taxon>
        <taxon>Nematoda</taxon>
        <taxon>Chromadorea</taxon>
        <taxon>Rhabditida</taxon>
        <taxon>Rhabditina</taxon>
        <taxon>Rhabditomorpha</taxon>
        <taxon>Rhabditoidea</taxon>
        <taxon>Rhabditidae</taxon>
        <taxon>Peloderinae</taxon>
        <taxon>Caenorhabditis</taxon>
    </lineage>
</organism>
<dbReference type="AlphaFoldDB" id="B6VBA9"/>
<gene>
    <name evidence="1" type="ORF">Cbre_JD02.001</name>
</gene>
<name>B6VBA9_CAEBE</name>
<protein>
    <submittedName>
        <fullName evidence="1">Uncharacterized protein</fullName>
    </submittedName>
</protein>
<accession>B6VBA9</accession>
<evidence type="ECO:0000313" key="1">
    <source>
        <dbReference type="EMBL" id="ACI49002.1"/>
    </source>
</evidence>
<reference evidence="1" key="1">
    <citation type="journal article" date="2008" name="Genome Res.">
        <title>Multigenome DNA sequence conservation identifies Hox cis-regulatory elements.</title>
        <authorList>
            <person name="Kuntz S.G."/>
            <person name="Schwarz E.M."/>
            <person name="DeModena J.A."/>
            <person name="De Buysscher T."/>
            <person name="Trout D."/>
            <person name="Shizuya H."/>
            <person name="Sternberg P.W."/>
            <person name="Wold B.J."/>
        </authorList>
    </citation>
    <scope>NUCLEOTIDE SEQUENCE</scope>
    <source>
        <strain evidence="1">CB5161</strain>
    </source>
</reference>